<comment type="caution">
    <text evidence="1">The sequence shown here is derived from an EMBL/GenBank/DDBJ whole genome shotgun (WGS) entry which is preliminary data.</text>
</comment>
<dbReference type="Proteomes" id="UP000839726">
    <property type="component" value="Unassembled WGS sequence"/>
</dbReference>
<sequence>MKSPRHSEYHALTTLAVKMERDRESKEAGRLWEQARFLARKSVNMEYCSNRAEFCKKSKFTR</sequence>
<evidence type="ECO:0008006" key="2">
    <source>
        <dbReference type="Google" id="ProtNLM"/>
    </source>
</evidence>
<organism evidence="1">
    <name type="scientific">Salmonella newport</name>
    <dbReference type="NCBI Taxonomy" id="108619"/>
    <lineage>
        <taxon>Bacteria</taxon>
        <taxon>Pseudomonadati</taxon>
        <taxon>Pseudomonadota</taxon>
        <taxon>Gammaproteobacteria</taxon>
        <taxon>Enterobacterales</taxon>
        <taxon>Enterobacteriaceae</taxon>
        <taxon>Salmonella</taxon>
    </lineage>
</organism>
<protein>
    <recommendedName>
        <fullName evidence="2">ANR family transcriptional regulator</fullName>
    </recommendedName>
</protein>
<reference evidence="1" key="1">
    <citation type="submission" date="2018-07" db="EMBL/GenBank/DDBJ databases">
        <authorList>
            <person name="Ashton P.M."/>
            <person name="Dallman T."/>
            <person name="Nair S."/>
            <person name="De Pinna E."/>
            <person name="Peters T."/>
            <person name="Grant K."/>
        </authorList>
    </citation>
    <scope>NUCLEOTIDE SEQUENCE [LARGE SCALE GENOMIC DNA]</scope>
    <source>
        <strain evidence="1">436933</strain>
    </source>
</reference>
<dbReference type="AlphaFoldDB" id="A0A5U9KWE7"/>
<gene>
    <name evidence="1" type="ORF">DRY71_22615</name>
</gene>
<evidence type="ECO:0000313" key="1">
    <source>
        <dbReference type="EMBL" id="EBS2695480.1"/>
    </source>
</evidence>
<dbReference type="EMBL" id="AAGUYM010000036">
    <property type="protein sequence ID" value="EBS2695480.1"/>
    <property type="molecule type" value="Genomic_DNA"/>
</dbReference>
<name>A0A5U9KWE7_SALNE</name>
<dbReference type="NCBIfam" id="NF033650">
    <property type="entry name" value="ANR_neg_reg"/>
    <property type="match status" value="1"/>
</dbReference>
<dbReference type="InterPro" id="IPR047666">
    <property type="entry name" value="ANR_neg_reg"/>
</dbReference>
<accession>A0A5U9KWE7</accession>
<proteinExistence type="predicted"/>